<protein>
    <submittedName>
        <fullName evidence="3">RAVE subunit 2/Rogdi</fullName>
    </submittedName>
</protein>
<evidence type="ECO:0000256" key="1">
    <source>
        <dbReference type="SAM" id="Coils"/>
    </source>
</evidence>
<organism evidence="3 4">
    <name type="scientific">Plectosphaerella cucumerina</name>
    <dbReference type="NCBI Taxonomy" id="40658"/>
    <lineage>
        <taxon>Eukaryota</taxon>
        <taxon>Fungi</taxon>
        <taxon>Dikarya</taxon>
        <taxon>Ascomycota</taxon>
        <taxon>Pezizomycotina</taxon>
        <taxon>Sordariomycetes</taxon>
        <taxon>Hypocreomycetidae</taxon>
        <taxon>Glomerellales</taxon>
        <taxon>Plectosphaerellaceae</taxon>
        <taxon>Plectosphaerella</taxon>
    </lineage>
</organism>
<dbReference type="AlphaFoldDB" id="A0A8K0TUF0"/>
<feature type="region of interest" description="Disordered" evidence="2">
    <location>
        <begin position="159"/>
        <end position="178"/>
    </location>
</feature>
<accession>A0A8K0TUF0</accession>
<name>A0A8K0TUF0_9PEZI</name>
<dbReference type="PANTHER" id="PTHR13618:SF1">
    <property type="entry name" value="PROTEIN ROGDI HOMOLOG"/>
    <property type="match status" value="1"/>
</dbReference>
<evidence type="ECO:0000256" key="2">
    <source>
        <dbReference type="SAM" id="MobiDB-lite"/>
    </source>
</evidence>
<comment type="caution">
    <text evidence="3">The sequence shown here is derived from an EMBL/GenBank/DDBJ whole genome shotgun (WGS) entry which is preliminary data.</text>
</comment>
<evidence type="ECO:0000313" key="3">
    <source>
        <dbReference type="EMBL" id="KAH7377017.1"/>
    </source>
</evidence>
<gene>
    <name evidence="3" type="ORF">B0T11DRAFT_251377</name>
</gene>
<keyword evidence="4" id="KW-1185">Reference proteome</keyword>
<dbReference type="Pfam" id="PF10259">
    <property type="entry name" value="Rogdi_lz"/>
    <property type="match status" value="1"/>
</dbReference>
<sequence length="341" mass="37629">MSVEIWPHISPQEFEVKKREALARELEWMLEETRTFMKDLKHGLEDCYALLAPVDPGSTLVLTTPRAEKVKGHITRVGTRIVKGTINLQLKMLPAQTITLDPSHPIHLPALESLNTYLSESLGLLSICLSTDTPANPHTISDHLRALSTTITASIALLKGHSSTDPNPDPAWQTESAPPVHFSPSLQPHLSFHLGLSDATLVLHLRALELADAPVHLGMKMALALGTFRRLEHDEMDRTFHFRYSCFTDGAGKHIHKRDIVVPRRASSSLREASMGFHAQAQAGQQMGGTEDVFVREKVKVETADPSLLSLFSKLVALNNNLAQARRNLAAVMGEDMDESS</sequence>
<dbReference type="GO" id="GO:0043291">
    <property type="term" value="C:RAVE complex"/>
    <property type="evidence" value="ECO:0007669"/>
    <property type="project" value="TreeGrafter"/>
</dbReference>
<reference evidence="3" key="1">
    <citation type="journal article" date="2021" name="Nat. Commun.">
        <title>Genetic determinants of endophytism in the Arabidopsis root mycobiome.</title>
        <authorList>
            <person name="Mesny F."/>
            <person name="Miyauchi S."/>
            <person name="Thiergart T."/>
            <person name="Pickel B."/>
            <person name="Atanasova L."/>
            <person name="Karlsson M."/>
            <person name="Huettel B."/>
            <person name="Barry K.W."/>
            <person name="Haridas S."/>
            <person name="Chen C."/>
            <person name="Bauer D."/>
            <person name="Andreopoulos W."/>
            <person name="Pangilinan J."/>
            <person name="LaButti K."/>
            <person name="Riley R."/>
            <person name="Lipzen A."/>
            <person name="Clum A."/>
            <person name="Drula E."/>
            <person name="Henrissat B."/>
            <person name="Kohler A."/>
            <person name="Grigoriev I.V."/>
            <person name="Martin F.M."/>
            <person name="Hacquard S."/>
        </authorList>
    </citation>
    <scope>NUCLEOTIDE SEQUENCE</scope>
    <source>
        <strain evidence="3">MPI-CAGE-AT-0016</strain>
    </source>
</reference>
<dbReference type="Proteomes" id="UP000813385">
    <property type="component" value="Unassembled WGS sequence"/>
</dbReference>
<keyword evidence="1" id="KW-0175">Coiled coil</keyword>
<evidence type="ECO:0000313" key="4">
    <source>
        <dbReference type="Proteomes" id="UP000813385"/>
    </source>
</evidence>
<feature type="coiled-coil region" evidence="1">
    <location>
        <begin position="308"/>
        <end position="335"/>
    </location>
</feature>
<dbReference type="OrthoDB" id="66510at2759"/>
<proteinExistence type="predicted"/>
<dbReference type="PANTHER" id="PTHR13618">
    <property type="entry name" value="LEUCINE ZIPPER CONTAINING TRANSCRIPTION FACTOR LZF1"/>
    <property type="match status" value="1"/>
</dbReference>
<dbReference type="EMBL" id="JAGPXD010000001">
    <property type="protein sequence ID" value="KAH7377017.1"/>
    <property type="molecule type" value="Genomic_DNA"/>
</dbReference>
<dbReference type="InterPro" id="IPR028241">
    <property type="entry name" value="RAVE2/Rogdi"/>
</dbReference>